<evidence type="ECO:0000313" key="2">
    <source>
        <dbReference type="EMBL" id="KZO92749.1"/>
    </source>
</evidence>
<evidence type="ECO:0000313" key="3">
    <source>
        <dbReference type="Proteomes" id="UP000076738"/>
    </source>
</evidence>
<feature type="compositionally biased region" description="Low complexity" evidence="1">
    <location>
        <begin position="30"/>
        <end position="45"/>
    </location>
</feature>
<proteinExistence type="predicted"/>
<keyword evidence="3" id="KW-1185">Reference proteome</keyword>
<dbReference type="Gene3D" id="3.40.50.150">
    <property type="entry name" value="Vaccinia Virus protein VP39"/>
    <property type="match status" value="1"/>
</dbReference>
<organism evidence="2 3">
    <name type="scientific">Calocera viscosa (strain TUFC12733)</name>
    <dbReference type="NCBI Taxonomy" id="1330018"/>
    <lineage>
        <taxon>Eukaryota</taxon>
        <taxon>Fungi</taxon>
        <taxon>Dikarya</taxon>
        <taxon>Basidiomycota</taxon>
        <taxon>Agaricomycotina</taxon>
        <taxon>Dacrymycetes</taxon>
        <taxon>Dacrymycetales</taxon>
        <taxon>Dacrymycetaceae</taxon>
        <taxon>Calocera</taxon>
    </lineage>
</organism>
<accession>A0A167ILH0</accession>
<dbReference type="EMBL" id="KV417307">
    <property type="protein sequence ID" value="KZO92749.1"/>
    <property type="molecule type" value="Genomic_DNA"/>
</dbReference>
<sequence>MSTRPPTPQAPGWRQRLVSLTSKGKDAQNSSQSSRSSSKPRTSSTDEGYATDVESSTRRKSSSLHQSSSQQKPNIPPVPQLPPHLTAKGVAGATTPRSRHATHDAEGGYSTDASLARHRRARTVDNAKPAVPPIPARVRSESRPSAPPPAVPSSSSSVHPPCVSDSDVENVPGNSIRKSSVSALSGPRSDRDRQLQNSIPYPLNAFDDEARRLEKYMYCAAYYTNGPYRKSRYRGPSFLEHRRTNAPRRALDVGSGYGYWLRDASASWPETTFVGFDIFNLPSVAMTDEQRTRISSQQGNLLDPILPFSPGEFDYIRLANMRIAVPDAMWSSVLKKLCRLLSENGMLEVRNMPGLWTF</sequence>
<evidence type="ECO:0008006" key="4">
    <source>
        <dbReference type="Google" id="ProtNLM"/>
    </source>
</evidence>
<dbReference type="SUPFAM" id="SSF53335">
    <property type="entry name" value="S-adenosyl-L-methionine-dependent methyltransferases"/>
    <property type="match status" value="1"/>
</dbReference>
<dbReference type="AlphaFoldDB" id="A0A167ILH0"/>
<feature type="region of interest" description="Disordered" evidence="1">
    <location>
        <begin position="1"/>
        <end position="197"/>
    </location>
</feature>
<name>A0A167ILH0_CALVF</name>
<gene>
    <name evidence="2" type="ORF">CALVIDRAFT_292403</name>
</gene>
<feature type="compositionally biased region" description="Low complexity" evidence="1">
    <location>
        <begin position="63"/>
        <end position="72"/>
    </location>
</feature>
<feature type="compositionally biased region" description="Low complexity" evidence="1">
    <location>
        <begin position="152"/>
        <end position="161"/>
    </location>
</feature>
<dbReference type="Pfam" id="PF13489">
    <property type="entry name" value="Methyltransf_23"/>
    <property type="match status" value="1"/>
</dbReference>
<dbReference type="InterPro" id="IPR029063">
    <property type="entry name" value="SAM-dependent_MTases_sf"/>
</dbReference>
<protein>
    <recommendedName>
        <fullName evidence="4">Methyltransferase domain-containing protein</fullName>
    </recommendedName>
</protein>
<dbReference type="STRING" id="1330018.A0A167ILH0"/>
<dbReference type="Proteomes" id="UP000076738">
    <property type="component" value="Unassembled WGS sequence"/>
</dbReference>
<feature type="compositionally biased region" description="Polar residues" evidence="1">
    <location>
        <begin position="172"/>
        <end position="183"/>
    </location>
</feature>
<reference evidence="2 3" key="1">
    <citation type="journal article" date="2016" name="Mol. Biol. Evol.">
        <title>Comparative Genomics of Early-Diverging Mushroom-Forming Fungi Provides Insights into the Origins of Lignocellulose Decay Capabilities.</title>
        <authorList>
            <person name="Nagy L.G."/>
            <person name="Riley R."/>
            <person name="Tritt A."/>
            <person name="Adam C."/>
            <person name="Daum C."/>
            <person name="Floudas D."/>
            <person name="Sun H."/>
            <person name="Yadav J.S."/>
            <person name="Pangilinan J."/>
            <person name="Larsson K.H."/>
            <person name="Matsuura K."/>
            <person name="Barry K."/>
            <person name="Labutti K."/>
            <person name="Kuo R."/>
            <person name="Ohm R.A."/>
            <person name="Bhattacharya S.S."/>
            <person name="Shirouzu T."/>
            <person name="Yoshinaga Y."/>
            <person name="Martin F.M."/>
            <person name="Grigoriev I.V."/>
            <person name="Hibbett D.S."/>
        </authorList>
    </citation>
    <scope>NUCLEOTIDE SEQUENCE [LARGE SCALE GENOMIC DNA]</scope>
    <source>
        <strain evidence="2 3">TUFC12733</strain>
    </source>
</reference>
<evidence type="ECO:0000256" key="1">
    <source>
        <dbReference type="SAM" id="MobiDB-lite"/>
    </source>
</evidence>
<dbReference type="OrthoDB" id="2013972at2759"/>